<feature type="compositionally biased region" description="Basic and acidic residues" evidence="7">
    <location>
        <begin position="689"/>
        <end position="703"/>
    </location>
</feature>
<dbReference type="AlphaFoldDB" id="A0A7J6M2Z5"/>
<keyword evidence="3 8" id="KW-0812">Transmembrane</keyword>
<dbReference type="GO" id="GO:0005789">
    <property type="term" value="C:endoplasmic reticulum membrane"/>
    <property type="evidence" value="ECO:0007669"/>
    <property type="project" value="TreeGrafter"/>
</dbReference>
<dbReference type="GO" id="GO:0016788">
    <property type="term" value="F:hydrolase activity, acting on ester bonds"/>
    <property type="evidence" value="ECO:0007669"/>
    <property type="project" value="TreeGrafter"/>
</dbReference>
<comment type="caution">
    <text evidence="9">The sequence shown here is derived from an EMBL/GenBank/DDBJ whole genome shotgun (WGS) entry which is preliminary data.</text>
</comment>
<feature type="transmembrane region" description="Helical" evidence="8">
    <location>
        <begin position="466"/>
        <end position="487"/>
    </location>
</feature>
<evidence type="ECO:0000256" key="4">
    <source>
        <dbReference type="ARBA" id="ARBA00022729"/>
    </source>
</evidence>
<evidence type="ECO:0000256" key="5">
    <source>
        <dbReference type="ARBA" id="ARBA00022989"/>
    </source>
</evidence>
<keyword evidence="4" id="KW-0732">Signal</keyword>
<sequence>MPSAKVPLPPLKSVFADAFMRCKNGPEVLSIINKTAIPLSYGDACHALTHLTNLGDFKRGSQEFRGFIAKLDTQVFPRIADCPMKTWRLLRYLVDLRTRNGLKVCMPWFEKTLPQCDPHVAIDILYRLYRISGVHVKYTSPLMQAALQKTFDHLDKDQFDAVSPRDLYRLVYALGVFRVRGPPLRRALTRVTPALLHAFRNGKATDIGSEGLVRIAWCIGRVIGDDDDQWCETSVWKQVQRLLKGVAKEIRLVLDSLENKDLLVLEDVYGKAEANYKPFLKDVRAAKATISYYGAPPPPKRHINDPRRVTNGSRDARFMLCTAECQFKCQPPVYRLLQDGSVDPRDLTRHADVISTVRSEPGLYAPPNFYDQLHLALEAALTDLLRGDRSRLVDADDSRVDASGFPLATPQQDLGKVLRLTGWGCEDNCGYQCMHINHRLRVENGEPVVKYGGKWAFTRVFGMQELMSVVSSLLNALPHVIFLYQCYGSKTVPLEEYRFGRVWTLYACIGIIVWIASATFHTRDWPATEAFDYMSALMGVSTALMTGLVYNLAGPKGDKALRAWLPAIPVYLFIMAHQYYMLFIDFNYGWNMKVACSVGAVMVISWCYWAFTHRRRGKYVRWIYVATLGIAPLLYAFELNDFPPYFLVLDAHACWHFTTVPLQFVWYHFVEDDLLWEMRHRVSAKYDEDAEEAKLEAGDERGSSARRRV</sequence>
<gene>
    <name evidence="9" type="primary">PGAP3</name>
    <name evidence="9" type="ORF">FOL46_003597</name>
</gene>
<organism evidence="9 10">
    <name type="scientific">Perkinsus olseni</name>
    <name type="common">Perkinsus atlanticus</name>
    <dbReference type="NCBI Taxonomy" id="32597"/>
    <lineage>
        <taxon>Eukaryota</taxon>
        <taxon>Sar</taxon>
        <taxon>Alveolata</taxon>
        <taxon>Perkinsozoa</taxon>
        <taxon>Perkinsea</taxon>
        <taxon>Perkinsida</taxon>
        <taxon>Perkinsidae</taxon>
        <taxon>Perkinsus</taxon>
    </lineage>
</organism>
<feature type="transmembrane region" description="Helical" evidence="8">
    <location>
        <begin position="619"/>
        <end position="637"/>
    </location>
</feature>
<evidence type="ECO:0000313" key="9">
    <source>
        <dbReference type="EMBL" id="KAF4665540.1"/>
    </source>
</evidence>
<feature type="transmembrane region" description="Helical" evidence="8">
    <location>
        <begin position="533"/>
        <end position="553"/>
    </location>
</feature>
<feature type="transmembrane region" description="Helical" evidence="8">
    <location>
        <begin position="499"/>
        <end position="521"/>
    </location>
</feature>
<feature type="region of interest" description="Disordered" evidence="7">
    <location>
        <begin position="689"/>
        <end position="709"/>
    </location>
</feature>
<keyword evidence="5 8" id="KW-1133">Transmembrane helix</keyword>
<dbReference type="EMBL" id="JABANN010000229">
    <property type="protein sequence ID" value="KAF4665540.1"/>
    <property type="molecule type" value="Genomic_DNA"/>
</dbReference>
<reference evidence="9 10" key="1">
    <citation type="submission" date="2020-04" db="EMBL/GenBank/DDBJ databases">
        <title>Perkinsus olseni comparative genomics.</title>
        <authorList>
            <person name="Bogema D.R."/>
        </authorList>
    </citation>
    <scope>NUCLEOTIDE SEQUENCE [LARGE SCALE GENOMIC DNA]</scope>
    <source>
        <strain evidence="9">ATCC PRA-31</strain>
    </source>
</reference>
<evidence type="ECO:0000256" key="7">
    <source>
        <dbReference type="SAM" id="MobiDB-lite"/>
    </source>
</evidence>
<name>A0A7J6M2Z5_PEROL</name>
<evidence type="ECO:0000256" key="2">
    <source>
        <dbReference type="ARBA" id="ARBA00022502"/>
    </source>
</evidence>
<evidence type="ECO:0000256" key="3">
    <source>
        <dbReference type="ARBA" id="ARBA00022692"/>
    </source>
</evidence>
<feature type="transmembrane region" description="Helical" evidence="8">
    <location>
        <begin position="592"/>
        <end position="612"/>
    </location>
</feature>
<evidence type="ECO:0000313" key="10">
    <source>
        <dbReference type="Proteomes" id="UP000572268"/>
    </source>
</evidence>
<keyword evidence="6 8" id="KW-0472">Membrane</keyword>
<dbReference type="PANTHER" id="PTHR13148">
    <property type="entry name" value="PER1-RELATED"/>
    <property type="match status" value="1"/>
</dbReference>
<proteinExistence type="predicted"/>
<evidence type="ECO:0000256" key="8">
    <source>
        <dbReference type="SAM" id="Phobius"/>
    </source>
</evidence>
<evidence type="ECO:0000256" key="6">
    <source>
        <dbReference type="ARBA" id="ARBA00023136"/>
    </source>
</evidence>
<dbReference type="Proteomes" id="UP000572268">
    <property type="component" value="Unassembled WGS sequence"/>
</dbReference>
<dbReference type="InterPro" id="IPR007217">
    <property type="entry name" value="Per1-like"/>
</dbReference>
<dbReference type="PANTHER" id="PTHR13148:SF0">
    <property type="entry name" value="POST-GPI ATTACHMENT TO PROTEINS FACTOR 3"/>
    <property type="match status" value="1"/>
</dbReference>
<dbReference type="Pfam" id="PF04080">
    <property type="entry name" value="Per1"/>
    <property type="match status" value="1"/>
</dbReference>
<evidence type="ECO:0000256" key="1">
    <source>
        <dbReference type="ARBA" id="ARBA00004127"/>
    </source>
</evidence>
<dbReference type="GO" id="GO:0006506">
    <property type="term" value="P:GPI anchor biosynthetic process"/>
    <property type="evidence" value="ECO:0007669"/>
    <property type="project" value="UniProtKB-KW"/>
</dbReference>
<keyword evidence="2" id="KW-0337">GPI-anchor biosynthesis</keyword>
<feature type="transmembrane region" description="Helical" evidence="8">
    <location>
        <begin position="560"/>
        <end position="580"/>
    </location>
</feature>
<comment type="subcellular location">
    <subcellularLocation>
        <location evidence="1">Endomembrane system</location>
        <topology evidence="1">Multi-pass membrane protein</topology>
    </subcellularLocation>
</comment>
<protein>
    <submittedName>
        <fullName evidence="9">Post-GPI attachment to proteins factor 3</fullName>
    </submittedName>
</protein>
<accession>A0A7J6M2Z5</accession>